<dbReference type="EMBL" id="CP016414">
    <property type="protein sequence ID" value="ANU35550.1"/>
    <property type="molecule type" value="Genomic_DNA"/>
</dbReference>
<evidence type="ECO:0000313" key="3">
    <source>
        <dbReference type="Proteomes" id="UP000092528"/>
    </source>
</evidence>
<dbReference type="AlphaFoldDB" id="A0A1C7F6G5"/>
<protein>
    <submittedName>
        <fullName evidence="2">Uncharacterized protein</fullName>
    </submittedName>
</protein>
<feature type="compositionally biased region" description="Basic and acidic residues" evidence="1">
    <location>
        <begin position="27"/>
        <end position="46"/>
    </location>
</feature>
<gene>
    <name evidence="2" type="ORF">VSVS05_00413</name>
</gene>
<feature type="region of interest" description="Disordered" evidence="1">
    <location>
        <begin position="17"/>
        <end position="46"/>
    </location>
</feature>
<name>A0A1C7F6G5_9VIBR</name>
<evidence type="ECO:0000313" key="2">
    <source>
        <dbReference type="EMBL" id="ANU35550.1"/>
    </source>
</evidence>
<evidence type="ECO:0000256" key="1">
    <source>
        <dbReference type="SAM" id="MobiDB-lite"/>
    </source>
</evidence>
<organism evidence="2 3">
    <name type="scientific">Vibrio scophthalmi</name>
    <dbReference type="NCBI Taxonomy" id="45658"/>
    <lineage>
        <taxon>Bacteria</taxon>
        <taxon>Pseudomonadati</taxon>
        <taxon>Pseudomonadota</taxon>
        <taxon>Gammaproteobacteria</taxon>
        <taxon>Vibrionales</taxon>
        <taxon>Vibrionaceae</taxon>
        <taxon>Vibrio</taxon>
    </lineage>
</organism>
<accession>A0A1C7F6G5</accession>
<dbReference type="Proteomes" id="UP000092528">
    <property type="component" value="Chromosome 1"/>
</dbReference>
<reference evidence="2 3" key="1">
    <citation type="submission" date="2016-07" db="EMBL/GenBank/DDBJ databases">
        <title>Genome sequencing of Vibrio scophthalmi strain VS-05, an isolated from Paralichthys olivaceus.</title>
        <authorList>
            <person name="Han H.-J."/>
        </authorList>
    </citation>
    <scope>NUCLEOTIDE SEQUENCE [LARGE SCALE GENOMIC DNA]</scope>
    <source>
        <strain evidence="2 3">VS-05</strain>
    </source>
</reference>
<keyword evidence="3" id="KW-1185">Reference proteome</keyword>
<sequence length="80" mass="9100">MVDRMERSAEYDDWVSVLPNRSAPSPRNREEKSAGEEPLKSSNQKERHALLSMIISPTPPIGLSASWHRHHGTFSLEYVV</sequence>
<proteinExistence type="predicted"/>